<dbReference type="EMBL" id="SDAM02000267">
    <property type="protein sequence ID" value="KAH6825041.1"/>
    <property type="molecule type" value="Genomic_DNA"/>
</dbReference>
<dbReference type="Pfam" id="PF00150">
    <property type="entry name" value="Cellulase"/>
    <property type="match status" value="1"/>
</dbReference>
<comment type="caution">
    <text evidence="7">The sequence shown here is derived from an EMBL/GenBank/DDBJ whole genome shotgun (WGS) entry which is preliminary data.</text>
</comment>
<gene>
    <name evidence="7" type="ORF">C2S53_006958</name>
</gene>
<dbReference type="InterPro" id="IPR017853">
    <property type="entry name" value="GH"/>
</dbReference>
<dbReference type="GO" id="GO:0004553">
    <property type="term" value="F:hydrolase activity, hydrolyzing O-glycosyl compounds"/>
    <property type="evidence" value="ECO:0007669"/>
    <property type="project" value="InterPro"/>
</dbReference>
<protein>
    <recommendedName>
        <fullName evidence="6">Glycoside hydrolase family 5 domain-containing protein</fullName>
    </recommendedName>
</protein>
<keyword evidence="2 4" id="KW-0378">Hydrolase</keyword>
<organism evidence="7 8">
    <name type="scientific">Perilla frutescens var. hirtella</name>
    <name type="common">Perilla citriodora</name>
    <name type="synonym">Perilla setoyensis</name>
    <dbReference type="NCBI Taxonomy" id="608512"/>
    <lineage>
        <taxon>Eukaryota</taxon>
        <taxon>Viridiplantae</taxon>
        <taxon>Streptophyta</taxon>
        <taxon>Embryophyta</taxon>
        <taxon>Tracheophyta</taxon>
        <taxon>Spermatophyta</taxon>
        <taxon>Magnoliopsida</taxon>
        <taxon>eudicotyledons</taxon>
        <taxon>Gunneridae</taxon>
        <taxon>Pentapetalae</taxon>
        <taxon>asterids</taxon>
        <taxon>lamiids</taxon>
        <taxon>Lamiales</taxon>
        <taxon>Lamiaceae</taxon>
        <taxon>Nepetoideae</taxon>
        <taxon>Elsholtzieae</taxon>
        <taxon>Perilla</taxon>
    </lineage>
</organism>
<evidence type="ECO:0000256" key="1">
    <source>
        <dbReference type="ARBA" id="ARBA00005641"/>
    </source>
</evidence>
<keyword evidence="3 4" id="KW-0326">Glycosidase</keyword>
<evidence type="ECO:0000259" key="6">
    <source>
        <dbReference type="Pfam" id="PF00150"/>
    </source>
</evidence>
<dbReference type="Gene3D" id="2.80.10.50">
    <property type="match status" value="1"/>
</dbReference>
<dbReference type="GO" id="GO:0000272">
    <property type="term" value="P:polysaccharide catabolic process"/>
    <property type="evidence" value="ECO:0007669"/>
    <property type="project" value="InterPro"/>
</dbReference>
<keyword evidence="8" id="KW-1185">Reference proteome</keyword>
<reference evidence="7 8" key="1">
    <citation type="journal article" date="2021" name="Nat. Commun.">
        <title>Incipient diploidization of the medicinal plant Perilla within 10,000 years.</title>
        <authorList>
            <person name="Zhang Y."/>
            <person name="Shen Q."/>
            <person name="Leng L."/>
            <person name="Zhang D."/>
            <person name="Chen S."/>
            <person name="Shi Y."/>
            <person name="Ning Z."/>
            <person name="Chen S."/>
        </authorList>
    </citation>
    <scope>NUCLEOTIDE SEQUENCE [LARGE SCALE GENOMIC DNA]</scope>
    <source>
        <strain evidence="8">cv. PC099</strain>
    </source>
</reference>
<sequence length="537" mass="61139">MKKILRHLVVLLSLANLCFSLPLSTRSRWIVDEPSQARVKLACANWAAHLEPMLAEGLDKKPVGNIASHIKEMGYNCVRLTWATYMFTRYATTTVARSFRRLGLHDARGGIARHNPGFLNLTVVDAQRAVIEELARKGLMVVLDNHISQPMWCCSDHDGNGFFGDTNFDANEWLHGLGIVAKRYNDTPMVVGMSLRNEFRGPLQNTSVWYKYIEEGARTIHKANPKLLVIVSGLQYDLSFDFLKKKPLKKIFKHKLVYEFHQYEFSTGLRYLWLNQPFNKACERITRQIEREAGFLVEGENGAPLFASEFGTKQVEMGRADNLFLGCLLGYLAEKDLDWSVWALQGNYYIRSGVRGLDETYGMLNSDWSSIRSPDFHDKLQLIQHKIQDPNSKGSTYHILYHPLSGQCIHASKSNVYVDSCSGFSRWNHDGNQNSIQLRDTEMCLSANGDGIPVTLSRACNNRQSQWEFLSDSKFQVANRDEHGNYLCLDWDPNKSSRVLTKKCFCLEQNASINCLESPQTQWFKLISGNVQKNGEG</sequence>
<keyword evidence="5" id="KW-0732">Signal</keyword>
<dbReference type="SUPFAM" id="SSF51445">
    <property type="entry name" value="(Trans)glycosidases"/>
    <property type="match status" value="1"/>
</dbReference>
<dbReference type="AlphaFoldDB" id="A0AAD4P3P0"/>
<dbReference type="Gene3D" id="3.20.20.80">
    <property type="entry name" value="Glycosidases"/>
    <property type="match status" value="1"/>
</dbReference>
<feature type="domain" description="Glycoside hydrolase family 5" evidence="6">
    <location>
        <begin position="65"/>
        <end position="346"/>
    </location>
</feature>
<name>A0AAD4P3P0_PERFH</name>
<evidence type="ECO:0000256" key="3">
    <source>
        <dbReference type="ARBA" id="ARBA00023295"/>
    </source>
</evidence>
<dbReference type="InterPro" id="IPR001547">
    <property type="entry name" value="Glyco_hydro_5"/>
</dbReference>
<evidence type="ECO:0000256" key="2">
    <source>
        <dbReference type="ARBA" id="ARBA00022801"/>
    </source>
</evidence>
<dbReference type="PANTHER" id="PTHR31263:SF0">
    <property type="entry name" value="CELLULASE FAMILY PROTEIN (AFU_ORTHOLOGUE AFUA_5G14560)"/>
    <property type="match status" value="1"/>
</dbReference>
<evidence type="ECO:0000256" key="5">
    <source>
        <dbReference type="SAM" id="SignalP"/>
    </source>
</evidence>
<evidence type="ECO:0000313" key="7">
    <source>
        <dbReference type="EMBL" id="KAH6825041.1"/>
    </source>
</evidence>
<dbReference type="Proteomes" id="UP001190926">
    <property type="component" value="Unassembled WGS sequence"/>
</dbReference>
<proteinExistence type="inferred from homology"/>
<feature type="chain" id="PRO_5041998245" description="Glycoside hydrolase family 5 domain-containing protein" evidence="5">
    <location>
        <begin position="21"/>
        <end position="537"/>
    </location>
</feature>
<feature type="signal peptide" evidence="5">
    <location>
        <begin position="1"/>
        <end position="20"/>
    </location>
</feature>
<evidence type="ECO:0000313" key="8">
    <source>
        <dbReference type="Proteomes" id="UP001190926"/>
    </source>
</evidence>
<evidence type="ECO:0000256" key="4">
    <source>
        <dbReference type="RuleBase" id="RU361153"/>
    </source>
</evidence>
<dbReference type="PANTHER" id="PTHR31263">
    <property type="entry name" value="CELLULASE FAMILY PROTEIN (AFU_ORTHOLOGUE AFUA_5G14560)"/>
    <property type="match status" value="1"/>
</dbReference>
<dbReference type="InterPro" id="IPR035992">
    <property type="entry name" value="Ricin_B-like_lectins"/>
</dbReference>
<accession>A0AAD4P3P0</accession>
<dbReference type="SUPFAM" id="SSF50370">
    <property type="entry name" value="Ricin B-like lectins"/>
    <property type="match status" value="1"/>
</dbReference>
<comment type="similarity">
    <text evidence="1 4">Belongs to the glycosyl hydrolase 5 (cellulase A) family.</text>
</comment>